<sequence>MADAPNMAARLLYVAAATNRFSQAADIYTLSDSSSNATCPSLVAFGSSKLVALWDLDNEQQRGISETLPGSTGLITCVKFLAQDTIVAVNDAGVLTIWRHRANSQAGTAFSTPLARG</sequence>
<evidence type="ECO:0000313" key="1">
    <source>
        <dbReference type="EMBL" id="KAF5322837.1"/>
    </source>
</evidence>
<dbReference type="AlphaFoldDB" id="A0A8H5BIN2"/>
<dbReference type="InterPro" id="IPR015943">
    <property type="entry name" value="WD40/YVTN_repeat-like_dom_sf"/>
</dbReference>
<gene>
    <name evidence="1" type="ORF">D9619_000370</name>
</gene>
<evidence type="ECO:0000313" key="2">
    <source>
        <dbReference type="Proteomes" id="UP000567179"/>
    </source>
</evidence>
<proteinExistence type="predicted"/>
<name>A0A8H5BIN2_9AGAR</name>
<dbReference type="InterPro" id="IPR036322">
    <property type="entry name" value="WD40_repeat_dom_sf"/>
</dbReference>
<comment type="caution">
    <text evidence="1">The sequence shown here is derived from an EMBL/GenBank/DDBJ whole genome shotgun (WGS) entry which is preliminary data.</text>
</comment>
<dbReference type="Proteomes" id="UP000567179">
    <property type="component" value="Unassembled WGS sequence"/>
</dbReference>
<dbReference type="SUPFAM" id="SSF50978">
    <property type="entry name" value="WD40 repeat-like"/>
    <property type="match status" value="1"/>
</dbReference>
<protein>
    <submittedName>
        <fullName evidence="1">Uncharacterized protein</fullName>
    </submittedName>
</protein>
<dbReference type="Gene3D" id="2.130.10.10">
    <property type="entry name" value="YVTN repeat-like/Quinoprotein amine dehydrogenase"/>
    <property type="match status" value="1"/>
</dbReference>
<dbReference type="EMBL" id="JAACJJ010000028">
    <property type="protein sequence ID" value="KAF5322837.1"/>
    <property type="molecule type" value="Genomic_DNA"/>
</dbReference>
<keyword evidence="2" id="KW-1185">Reference proteome</keyword>
<accession>A0A8H5BIN2</accession>
<reference evidence="1 2" key="1">
    <citation type="journal article" date="2020" name="ISME J.">
        <title>Uncovering the hidden diversity of litter-decomposition mechanisms in mushroom-forming fungi.</title>
        <authorList>
            <person name="Floudas D."/>
            <person name="Bentzer J."/>
            <person name="Ahren D."/>
            <person name="Johansson T."/>
            <person name="Persson P."/>
            <person name="Tunlid A."/>
        </authorList>
    </citation>
    <scope>NUCLEOTIDE SEQUENCE [LARGE SCALE GENOMIC DNA]</scope>
    <source>
        <strain evidence="1 2">CBS 101986</strain>
    </source>
</reference>
<dbReference type="OrthoDB" id="27911at2759"/>
<organism evidence="1 2">
    <name type="scientific">Psilocybe cf. subviscida</name>
    <dbReference type="NCBI Taxonomy" id="2480587"/>
    <lineage>
        <taxon>Eukaryota</taxon>
        <taxon>Fungi</taxon>
        <taxon>Dikarya</taxon>
        <taxon>Basidiomycota</taxon>
        <taxon>Agaricomycotina</taxon>
        <taxon>Agaricomycetes</taxon>
        <taxon>Agaricomycetidae</taxon>
        <taxon>Agaricales</taxon>
        <taxon>Agaricineae</taxon>
        <taxon>Strophariaceae</taxon>
        <taxon>Psilocybe</taxon>
    </lineage>
</organism>